<dbReference type="Pfam" id="PF04972">
    <property type="entry name" value="BON"/>
    <property type="match status" value="1"/>
</dbReference>
<protein>
    <recommendedName>
        <fullName evidence="1">BON domain-containing protein</fullName>
    </recommendedName>
</protein>
<dbReference type="EMBL" id="QANS01000006">
    <property type="protein sequence ID" value="PTU30268.1"/>
    <property type="molecule type" value="Genomic_DNA"/>
</dbReference>
<dbReference type="AlphaFoldDB" id="A0A2T5MCG5"/>
<proteinExistence type="predicted"/>
<dbReference type="PROSITE" id="PS50914">
    <property type="entry name" value="BON"/>
    <property type="match status" value="1"/>
</dbReference>
<dbReference type="InterPro" id="IPR051686">
    <property type="entry name" value="Lipoprotein_DolP"/>
</dbReference>
<comment type="caution">
    <text evidence="2">The sequence shown here is derived from an EMBL/GenBank/DDBJ whole genome shotgun (WGS) entry which is preliminary data.</text>
</comment>
<evidence type="ECO:0000313" key="3">
    <source>
        <dbReference type="Proteomes" id="UP000244248"/>
    </source>
</evidence>
<evidence type="ECO:0000313" key="2">
    <source>
        <dbReference type="EMBL" id="PTU30268.1"/>
    </source>
</evidence>
<reference evidence="2 3" key="1">
    <citation type="submission" date="2018-04" db="EMBL/GenBank/DDBJ databases">
        <title>Novel species isolated from glacier.</title>
        <authorList>
            <person name="Liu Q."/>
            <person name="Xin Y.-H."/>
        </authorList>
    </citation>
    <scope>NUCLEOTIDE SEQUENCE [LARGE SCALE GENOMIC DNA]</scope>
    <source>
        <strain evidence="2 3">GT1R17</strain>
    </source>
</reference>
<dbReference type="Gene3D" id="3.30.1340.30">
    <property type="match status" value="1"/>
</dbReference>
<keyword evidence="3" id="KW-1185">Reference proteome</keyword>
<name>A0A2T5MCG5_9GAMM</name>
<dbReference type="Proteomes" id="UP000244248">
    <property type="component" value="Unassembled WGS sequence"/>
</dbReference>
<evidence type="ECO:0000259" key="1">
    <source>
        <dbReference type="PROSITE" id="PS50914"/>
    </source>
</evidence>
<dbReference type="InterPro" id="IPR007055">
    <property type="entry name" value="BON_dom"/>
</dbReference>
<gene>
    <name evidence="2" type="ORF">CJD38_15070</name>
</gene>
<accession>A0A2T5MCG5</accession>
<feature type="domain" description="BON" evidence="1">
    <location>
        <begin position="81"/>
        <end position="150"/>
    </location>
</feature>
<dbReference type="PANTHER" id="PTHR34606:SF15">
    <property type="entry name" value="BON DOMAIN-CONTAINING PROTEIN"/>
    <property type="match status" value="1"/>
</dbReference>
<dbReference type="PANTHER" id="PTHR34606">
    <property type="entry name" value="BON DOMAIN-CONTAINING PROTEIN"/>
    <property type="match status" value="1"/>
</dbReference>
<sequence>MWHLLRHRPRNYMRRQHCFVLSRGGALLSAPGFISTGEQIMSIKFIHRSVAATLGVTLMLTAFAVPAAQVAVASVSAAQPDDAAISQQIAAVISADQRIRGTRLEVSTSRGIVSLSGRVETVAMIYRTIELARRVNGVRAVNDDGLIQASY</sequence>
<organism evidence="2 3">
    <name type="scientific">Stenotrophobium rhamnosiphilum</name>
    <dbReference type="NCBI Taxonomy" id="2029166"/>
    <lineage>
        <taxon>Bacteria</taxon>
        <taxon>Pseudomonadati</taxon>
        <taxon>Pseudomonadota</taxon>
        <taxon>Gammaproteobacteria</taxon>
        <taxon>Nevskiales</taxon>
        <taxon>Nevskiaceae</taxon>
        <taxon>Stenotrophobium</taxon>
    </lineage>
</organism>